<dbReference type="InterPro" id="IPR053029">
    <property type="entry name" value="RNA_pol_I-specific_init_factor"/>
</dbReference>
<feature type="compositionally biased region" description="Basic residues" evidence="1">
    <location>
        <begin position="39"/>
        <end position="58"/>
    </location>
</feature>
<comment type="caution">
    <text evidence="3">The sequence shown here is derived from an EMBL/GenBank/DDBJ whole genome shotgun (WGS) entry which is preliminary data.</text>
</comment>
<dbReference type="OrthoDB" id="5346740at2759"/>
<accession>A0A1V8STV3</accession>
<dbReference type="GO" id="GO:0017025">
    <property type="term" value="F:TBP-class protein binding"/>
    <property type="evidence" value="ECO:0007669"/>
    <property type="project" value="TreeGrafter"/>
</dbReference>
<dbReference type="PANTHER" id="PTHR28244">
    <property type="entry name" value="RNA POLYMERASE I-SPECIFIC TRANSCRIPTION INITIATION FACTOR RRN11"/>
    <property type="match status" value="1"/>
</dbReference>
<evidence type="ECO:0000259" key="2">
    <source>
        <dbReference type="Pfam" id="PF15463"/>
    </source>
</evidence>
<dbReference type="PANTHER" id="PTHR28244:SF1">
    <property type="entry name" value="RNA POLYMERASE I-SPECIFIC TRANSCRIPTION INITIATION FACTOR RRN11"/>
    <property type="match status" value="1"/>
</dbReference>
<feature type="region of interest" description="Disordered" evidence="1">
    <location>
        <begin position="1"/>
        <end position="362"/>
    </location>
</feature>
<evidence type="ECO:0000256" key="1">
    <source>
        <dbReference type="SAM" id="MobiDB-lite"/>
    </source>
</evidence>
<feature type="compositionally biased region" description="Low complexity" evidence="1">
    <location>
        <begin position="182"/>
        <end position="195"/>
    </location>
</feature>
<organism evidence="3 4">
    <name type="scientific">Cryoendolithus antarcticus</name>
    <dbReference type="NCBI Taxonomy" id="1507870"/>
    <lineage>
        <taxon>Eukaryota</taxon>
        <taxon>Fungi</taxon>
        <taxon>Dikarya</taxon>
        <taxon>Ascomycota</taxon>
        <taxon>Pezizomycotina</taxon>
        <taxon>Dothideomycetes</taxon>
        <taxon>Dothideomycetidae</taxon>
        <taxon>Cladosporiales</taxon>
        <taxon>Cladosporiaceae</taxon>
        <taxon>Cryoendolithus</taxon>
    </lineage>
</organism>
<keyword evidence="4" id="KW-1185">Reference proteome</keyword>
<dbReference type="STRING" id="1507870.A0A1V8STV3"/>
<feature type="compositionally biased region" description="Polar residues" evidence="1">
    <location>
        <begin position="169"/>
        <end position="181"/>
    </location>
</feature>
<dbReference type="InterPro" id="IPR029178">
    <property type="entry name" value="Ecm11_C"/>
</dbReference>
<protein>
    <recommendedName>
        <fullName evidence="2">Extracellular mutant protein 11 C-terminal domain-containing protein</fullName>
    </recommendedName>
</protein>
<dbReference type="Proteomes" id="UP000192596">
    <property type="component" value="Unassembled WGS sequence"/>
</dbReference>
<name>A0A1V8STV3_9PEZI</name>
<feature type="compositionally biased region" description="Polar residues" evidence="1">
    <location>
        <begin position="251"/>
        <end position="274"/>
    </location>
</feature>
<dbReference type="GO" id="GO:0042790">
    <property type="term" value="P:nucleolar large rRNA transcription by RNA polymerase I"/>
    <property type="evidence" value="ECO:0007669"/>
    <property type="project" value="TreeGrafter"/>
</dbReference>
<dbReference type="Pfam" id="PF15463">
    <property type="entry name" value="ECM11"/>
    <property type="match status" value="1"/>
</dbReference>
<feature type="domain" description="Extracellular mutant protein 11 C-terminal" evidence="2">
    <location>
        <begin position="363"/>
        <end position="498"/>
    </location>
</feature>
<dbReference type="InParanoid" id="A0A1V8STV3"/>
<dbReference type="EMBL" id="NAJO01000027">
    <property type="protein sequence ID" value="OQO02625.1"/>
    <property type="molecule type" value="Genomic_DNA"/>
</dbReference>
<feature type="compositionally biased region" description="Acidic residues" evidence="1">
    <location>
        <begin position="342"/>
        <end position="355"/>
    </location>
</feature>
<dbReference type="GO" id="GO:0070860">
    <property type="term" value="C:RNA polymerase I core factor complex"/>
    <property type="evidence" value="ECO:0007669"/>
    <property type="project" value="TreeGrafter"/>
</dbReference>
<feature type="compositionally biased region" description="Polar residues" evidence="1">
    <location>
        <begin position="299"/>
        <end position="312"/>
    </location>
</feature>
<reference evidence="4" key="1">
    <citation type="submission" date="2017-03" db="EMBL/GenBank/DDBJ databases">
        <title>Genomes of endolithic fungi from Antarctica.</title>
        <authorList>
            <person name="Coleine C."/>
            <person name="Masonjones S."/>
            <person name="Stajich J.E."/>
        </authorList>
    </citation>
    <scope>NUCLEOTIDE SEQUENCE [LARGE SCALE GENOMIC DNA]</scope>
    <source>
        <strain evidence="4">CCFEE 5527</strain>
    </source>
</reference>
<dbReference type="GO" id="GO:0001164">
    <property type="term" value="F:RNA polymerase I core promoter sequence-specific DNA binding"/>
    <property type="evidence" value="ECO:0007669"/>
    <property type="project" value="TreeGrafter"/>
</dbReference>
<evidence type="ECO:0000313" key="3">
    <source>
        <dbReference type="EMBL" id="OQO02625.1"/>
    </source>
</evidence>
<proteinExistence type="predicted"/>
<evidence type="ECO:0000313" key="4">
    <source>
        <dbReference type="Proteomes" id="UP000192596"/>
    </source>
</evidence>
<gene>
    <name evidence="3" type="ORF">B0A48_12153</name>
</gene>
<sequence length="511" mass="56202">MAGLNTYMGAKHAPELHAADPRIQLGDLKVATRPEKSRGGKGGKKRDSTHHKSSNRPRSRQEDPGWDTDASEADHRSTHASVRGAQAQPPSDFQDSDMLEADFQHTLEKANPKRGIDKTIKGDSMPTYSDGALTVVSHGEELNKTMQQPHDSQRLSMAPPSANPDRVTTALNHRTTRSLRPQNQSSHAQQQTQGQYLANQTTLQDEGHVKAAQTSDFVDPAGFSFKPAKQTKDTNVQSRKPNPKKAELQRNLVQDSETSSHTVQVRPAPQQSGHNAMAPAPVERVTSRPPREQMVANPSRPQTAAVSESANAKQERQAVPLFNARTRSPIPLPNAPEHSSDDYDSDEQPDEAQDSDLDHLPGDLVKMDYSDVKAEPFDKAPNVEDFIVHDTPESANLAEKLSAILGQTDNGNISDEVYRYRTQFMASLTIDKWEEAGAWLVQHFGTVLQNFTGVRREKRRAAVAFEAEIEGRDNAVGAKRQQIKGALDEMKVNGSAVLGTTPKKGRKEPQA</sequence>
<dbReference type="AlphaFoldDB" id="A0A1V8STV3"/>
<feature type="compositionally biased region" description="Basic and acidic residues" evidence="1">
    <location>
        <begin position="102"/>
        <end position="121"/>
    </location>
</feature>